<organism evidence="1 2">
    <name type="scientific">Desulfonema magnum</name>
    <dbReference type="NCBI Taxonomy" id="45655"/>
    <lineage>
        <taxon>Bacteria</taxon>
        <taxon>Pseudomonadati</taxon>
        <taxon>Thermodesulfobacteriota</taxon>
        <taxon>Desulfobacteria</taxon>
        <taxon>Desulfobacterales</taxon>
        <taxon>Desulfococcaceae</taxon>
        <taxon>Desulfonema</taxon>
    </lineage>
</organism>
<protein>
    <submittedName>
        <fullName evidence="1">Uncharacterized protein</fullName>
    </submittedName>
</protein>
<reference evidence="1" key="1">
    <citation type="journal article" date="2021" name="Microb. Physiol.">
        <title>Proteogenomic Insights into the Physiology of Marine, Sulfate-Reducing, Filamentous Desulfonema limicola and Desulfonema magnum.</title>
        <authorList>
            <person name="Schnaars V."/>
            <person name="Wohlbrand L."/>
            <person name="Scheve S."/>
            <person name="Hinrichs C."/>
            <person name="Reinhardt R."/>
            <person name="Rabus R."/>
        </authorList>
    </citation>
    <scope>NUCLEOTIDE SEQUENCE</scope>
    <source>
        <strain evidence="1">4be13</strain>
    </source>
</reference>
<evidence type="ECO:0000313" key="1">
    <source>
        <dbReference type="EMBL" id="QTA86852.1"/>
    </source>
</evidence>
<proteinExistence type="predicted"/>
<keyword evidence="2" id="KW-1185">Reference proteome</keyword>
<dbReference type="KEGG" id="dmm:dnm_028760"/>
<dbReference type="Proteomes" id="UP000663722">
    <property type="component" value="Chromosome"/>
</dbReference>
<gene>
    <name evidence="1" type="ORF">dnm_028760</name>
</gene>
<sequence length="41" mass="5002">MRGMKIREPDFQTEDQKYNVIHNQGVRENIFQNFIKKYVAD</sequence>
<evidence type="ECO:0000313" key="2">
    <source>
        <dbReference type="Proteomes" id="UP000663722"/>
    </source>
</evidence>
<name>A0A975BKA5_9BACT</name>
<dbReference type="AlphaFoldDB" id="A0A975BKA5"/>
<accession>A0A975BKA5</accession>
<dbReference type="EMBL" id="CP061800">
    <property type="protein sequence ID" value="QTA86852.1"/>
    <property type="molecule type" value="Genomic_DNA"/>
</dbReference>